<evidence type="ECO:0000259" key="11">
    <source>
        <dbReference type="Pfam" id="PF17171"/>
    </source>
</evidence>
<dbReference type="AlphaFoldDB" id="A0A914BLU9"/>
<dbReference type="CTD" id="4580"/>
<feature type="domain" description="Metaxin glutathione S-transferase" evidence="11">
    <location>
        <begin position="185"/>
        <end position="248"/>
    </location>
</feature>
<keyword evidence="6" id="KW-0496">Mitochondrion</keyword>
<dbReference type="OMA" id="PIPFNFY"/>
<keyword evidence="9" id="KW-1133">Transmembrane helix</keyword>
<dbReference type="Proteomes" id="UP000887568">
    <property type="component" value="Unplaced"/>
</dbReference>
<dbReference type="EnsemblMetazoa" id="XM_038220977.1">
    <property type="protein sequence ID" value="XP_038076905.1"/>
    <property type="gene ID" value="LOC119744822"/>
</dbReference>
<dbReference type="CDD" id="cd03212">
    <property type="entry name" value="GST_C_Metaxin1_3"/>
    <property type="match status" value="1"/>
</dbReference>
<dbReference type="InterPro" id="IPR017410">
    <property type="entry name" value="Metaxin1/3"/>
</dbReference>
<dbReference type="GO" id="GO:0001401">
    <property type="term" value="C:SAM complex"/>
    <property type="evidence" value="ECO:0007669"/>
    <property type="project" value="InterPro"/>
</dbReference>
<dbReference type="OrthoDB" id="5835136at2759"/>
<evidence type="ECO:0000256" key="2">
    <source>
        <dbReference type="ARBA" id="ARBA00009170"/>
    </source>
</evidence>
<dbReference type="PANTHER" id="PTHR12289">
    <property type="entry name" value="METAXIN RELATED"/>
    <property type="match status" value="1"/>
</dbReference>
<evidence type="ECO:0000259" key="10">
    <source>
        <dbReference type="Pfam" id="PF10568"/>
    </source>
</evidence>
<feature type="transmembrane region" description="Helical" evidence="9">
    <location>
        <begin position="283"/>
        <end position="303"/>
    </location>
</feature>
<reference evidence="12" key="1">
    <citation type="submission" date="2022-11" db="UniProtKB">
        <authorList>
            <consortium name="EnsemblMetazoa"/>
        </authorList>
    </citation>
    <scope>IDENTIFICATION</scope>
</reference>
<dbReference type="GO" id="GO:0015031">
    <property type="term" value="P:protein transport"/>
    <property type="evidence" value="ECO:0007669"/>
    <property type="project" value="UniProtKB-KW"/>
</dbReference>
<keyword evidence="5" id="KW-0653">Protein transport</keyword>
<dbReference type="Pfam" id="PF10568">
    <property type="entry name" value="Tom37"/>
    <property type="match status" value="1"/>
</dbReference>
<name>A0A914BLU9_PATMI</name>
<keyword evidence="4 8" id="KW-1000">Mitochondrion outer membrane</keyword>
<dbReference type="PIRSF" id="PIRSF038150">
    <property type="entry name" value="Metaxin"/>
    <property type="match status" value="1"/>
</dbReference>
<evidence type="ECO:0000256" key="9">
    <source>
        <dbReference type="SAM" id="Phobius"/>
    </source>
</evidence>
<keyword evidence="7 9" id="KW-0472">Membrane</keyword>
<evidence type="ECO:0000256" key="7">
    <source>
        <dbReference type="ARBA" id="ARBA00023136"/>
    </source>
</evidence>
<dbReference type="Pfam" id="PF17171">
    <property type="entry name" value="GST_C_6"/>
    <property type="match status" value="1"/>
</dbReference>
<sequence length="326" mass="37027">MAASMDSNGVNDGPRKAMDFDCWKGDWGLPSVDVKCLNVLTYAQIAGINLKVHKNRFWWRNLTAHFPIFQAAEDVLRSDTEAIQYLKENQANLDGDLTDQQRADILAFKALMEEKYLPGLLHVWWVDAKNFVELTRPWYAKALHFPLNYFVPGQLKRAAESRVDIIRGGDHMEPQEVTSRVYSDAKECLNLLSERLGDEDFFFGPVPTSLDALIFSYLAPLLRAPLPSNQLQTHLKATDNLCRFCTRILLRYFPDELQDSEANSSKKPTDDLFDDPHKRRNQVLFAVVALTAMASYAFLSGLVRVQIKDSDSSGIELDYDDGEEGQ</sequence>
<feature type="domain" description="Mitochondrial outer membrane transport complex Sam37/metaxin N-terminal" evidence="10">
    <location>
        <begin position="36"/>
        <end position="155"/>
    </location>
</feature>
<evidence type="ECO:0000256" key="5">
    <source>
        <dbReference type="ARBA" id="ARBA00022927"/>
    </source>
</evidence>
<evidence type="ECO:0000256" key="4">
    <source>
        <dbReference type="ARBA" id="ARBA00022787"/>
    </source>
</evidence>
<dbReference type="SUPFAM" id="SSF47616">
    <property type="entry name" value="GST C-terminal domain-like"/>
    <property type="match status" value="1"/>
</dbReference>
<evidence type="ECO:0000313" key="13">
    <source>
        <dbReference type="Proteomes" id="UP000887568"/>
    </source>
</evidence>
<evidence type="ECO:0000256" key="1">
    <source>
        <dbReference type="ARBA" id="ARBA00004294"/>
    </source>
</evidence>
<evidence type="ECO:0000256" key="8">
    <source>
        <dbReference type="PIRNR" id="PIRNR038150"/>
    </source>
</evidence>
<evidence type="ECO:0000313" key="12">
    <source>
        <dbReference type="EnsemblMetazoa" id="XP_038076905.1"/>
    </source>
</evidence>
<dbReference type="InterPro" id="IPR019564">
    <property type="entry name" value="Sam37/metaxin_N"/>
</dbReference>
<dbReference type="InterPro" id="IPR033468">
    <property type="entry name" value="Metaxin_GST"/>
</dbReference>
<evidence type="ECO:0000256" key="3">
    <source>
        <dbReference type="ARBA" id="ARBA00022448"/>
    </source>
</evidence>
<dbReference type="GeneID" id="119744822"/>
<organism evidence="12 13">
    <name type="scientific">Patiria miniata</name>
    <name type="common">Bat star</name>
    <name type="synonym">Asterina miniata</name>
    <dbReference type="NCBI Taxonomy" id="46514"/>
    <lineage>
        <taxon>Eukaryota</taxon>
        <taxon>Metazoa</taxon>
        <taxon>Echinodermata</taxon>
        <taxon>Eleutherozoa</taxon>
        <taxon>Asterozoa</taxon>
        <taxon>Asteroidea</taxon>
        <taxon>Valvatacea</taxon>
        <taxon>Valvatida</taxon>
        <taxon>Asterinidae</taxon>
        <taxon>Patiria</taxon>
    </lineage>
</organism>
<accession>A0A914BLU9</accession>
<dbReference type="GO" id="GO:0007005">
    <property type="term" value="P:mitochondrion organization"/>
    <property type="evidence" value="ECO:0007669"/>
    <property type="project" value="InterPro"/>
</dbReference>
<keyword evidence="9" id="KW-0812">Transmembrane</keyword>
<keyword evidence="3" id="KW-0813">Transport</keyword>
<proteinExistence type="inferred from homology"/>
<comment type="similarity">
    <text evidence="2 8">Belongs to the metaxin family.</text>
</comment>
<comment type="subcellular location">
    <subcellularLocation>
        <location evidence="1 8">Mitochondrion outer membrane</location>
    </subcellularLocation>
</comment>
<dbReference type="InterPro" id="IPR050931">
    <property type="entry name" value="Mito_Protein_Transport_Metaxin"/>
</dbReference>
<evidence type="ECO:0000256" key="6">
    <source>
        <dbReference type="ARBA" id="ARBA00023128"/>
    </source>
</evidence>
<keyword evidence="13" id="KW-1185">Reference proteome</keyword>
<dbReference type="PANTHER" id="PTHR12289:SF41">
    <property type="entry name" value="FAILED AXON CONNECTIONS-RELATED"/>
    <property type="match status" value="1"/>
</dbReference>
<dbReference type="RefSeq" id="XP_038076905.1">
    <property type="nucleotide sequence ID" value="XM_038220977.1"/>
</dbReference>
<dbReference type="InterPro" id="IPR036282">
    <property type="entry name" value="Glutathione-S-Trfase_C_sf"/>
</dbReference>
<protein>
    <recommendedName>
        <fullName evidence="8">Metaxin</fullName>
    </recommendedName>
</protein>